<gene>
    <name evidence="3" type="ORF">M011DRAFT_496328</name>
</gene>
<dbReference type="EMBL" id="MU006589">
    <property type="protein sequence ID" value="KAF2744384.1"/>
    <property type="molecule type" value="Genomic_DNA"/>
</dbReference>
<dbReference type="GO" id="GO:0003824">
    <property type="term" value="F:catalytic activity"/>
    <property type="evidence" value="ECO:0007669"/>
    <property type="project" value="InterPro"/>
</dbReference>
<protein>
    <submittedName>
        <fullName evidence="3">DNase I-like protein</fullName>
    </submittedName>
</protein>
<reference evidence="3" key="1">
    <citation type="journal article" date="2020" name="Stud. Mycol.">
        <title>101 Dothideomycetes genomes: a test case for predicting lifestyles and emergence of pathogens.</title>
        <authorList>
            <person name="Haridas S."/>
            <person name="Albert R."/>
            <person name="Binder M."/>
            <person name="Bloem J."/>
            <person name="Labutti K."/>
            <person name="Salamov A."/>
            <person name="Andreopoulos B."/>
            <person name="Baker S."/>
            <person name="Barry K."/>
            <person name="Bills G."/>
            <person name="Bluhm B."/>
            <person name="Cannon C."/>
            <person name="Castanera R."/>
            <person name="Culley D."/>
            <person name="Daum C."/>
            <person name="Ezra D."/>
            <person name="Gonzalez J."/>
            <person name="Henrissat B."/>
            <person name="Kuo A."/>
            <person name="Liang C."/>
            <person name="Lipzen A."/>
            <person name="Lutzoni F."/>
            <person name="Magnuson J."/>
            <person name="Mondo S."/>
            <person name="Nolan M."/>
            <person name="Ohm R."/>
            <person name="Pangilinan J."/>
            <person name="Park H.-J."/>
            <person name="Ramirez L."/>
            <person name="Alfaro M."/>
            <person name="Sun H."/>
            <person name="Tritt A."/>
            <person name="Yoshinaga Y."/>
            <person name="Zwiers L.-H."/>
            <person name="Turgeon B."/>
            <person name="Goodwin S."/>
            <person name="Spatafora J."/>
            <person name="Crous P."/>
            <person name="Grigoriev I."/>
        </authorList>
    </citation>
    <scope>NUCLEOTIDE SEQUENCE</scope>
    <source>
        <strain evidence="3">CBS 119925</strain>
    </source>
</reference>
<evidence type="ECO:0000313" key="3">
    <source>
        <dbReference type="EMBL" id="KAF2744384.1"/>
    </source>
</evidence>
<dbReference type="PANTHER" id="PTHR42834:SF1">
    <property type="entry name" value="ENDONUCLEASE_EXONUCLEASE_PHOSPHATASE FAMILY PROTEIN (AFU_ORTHOLOGUE AFUA_3G09210)"/>
    <property type="match status" value="1"/>
</dbReference>
<dbReference type="Gene3D" id="3.60.10.10">
    <property type="entry name" value="Endonuclease/exonuclease/phosphatase"/>
    <property type="match status" value="1"/>
</dbReference>
<dbReference type="OrthoDB" id="47488at2759"/>
<dbReference type="AlphaFoldDB" id="A0A6A6V3T7"/>
<organism evidence="3 4">
    <name type="scientific">Sporormia fimetaria CBS 119925</name>
    <dbReference type="NCBI Taxonomy" id="1340428"/>
    <lineage>
        <taxon>Eukaryota</taxon>
        <taxon>Fungi</taxon>
        <taxon>Dikarya</taxon>
        <taxon>Ascomycota</taxon>
        <taxon>Pezizomycotina</taxon>
        <taxon>Dothideomycetes</taxon>
        <taxon>Pleosporomycetidae</taxon>
        <taxon>Pleosporales</taxon>
        <taxon>Sporormiaceae</taxon>
        <taxon>Sporormia</taxon>
    </lineage>
</organism>
<evidence type="ECO:0000256" key="1">
    <source>
        <dbReference type="SAM" id="SignalP"/>
    </source>
</evidence>
<dbReference type="InterPro" id="IPR036691">
    <property type="entry name" value="Endo/exonu/phosph_ase_sf"/>
</dbReference>
<dbReference type="Proteomes" id="UP000799440">
    <property type="component" value="Unassembled WGS sequence"/>
</dbReference>
<dbReference type="Pfam" id="PF03372">
    <property type="entry name" value="Exo_endo_phos"/>
    <property type="match status" value="1"/>
</dbReference>
<keyword evidence="1" id="KW-0732">Signal</keyword>
<proteinExistence type="predicted"/>
<accession>A0A6A6V3T7</accession>
<feature type="signal peptide" evidence="1">
    <location>
        <begin position="1"/>
        <end position="17"/>
    </location>
</feature>
<keyword evidence="4" id="KW-1185">Reference proteome</keyword>
<dbReference type="InterPro" id="IPR005135">
    <property type="entry name" value="Endo/exonuclease/phosphatase"/>
</dbReference>
<feature type="domain" description="Endonuclease/exonuclease/phosphatase" evidence="2">
    <location>
        <begin position="305"/>
        <end position="597"/>
    </location>
</feature>
<dbReference type="SUPFAM" id="SSF56219">
    <property type="entry name" value="DNase I-like"/>
    <property type="match status" value="1"/>
</dbReference>
<evidence type="ECO:0000313" key="4">
    <source>
        <dbReference type="Proteomes" id="UP000799440"/>
    </source>
</evidence>
<dbReference type="PANTHER" id="PTHR42834">
    <property type="entry name" value="ENDONUCLEASE/EXONUCLEASE/PHOSPHATASE FAMILY PROTEIN (AFU_ORTHOLOGUE AFUA_3G09210)"/>
    <property type="match status" value="1"/>
</dbReference>
<feature type="chain" id="PRO_5025435451" evidence="1">
    <location>
        <begin position="18"/>
        <end position="608"/>
    </location>
</feature>
<dbReference type="CDD" id="cd04486">
    <property type="entry name" value="YhcR_OBF_like"/>
    <property type="match status" value="1"/>
</dbReference>
<sequence length="608" mass="65866">MASSLLRILFLGAVASALTISEINGPKYLSPYNGQNVTNVSGIVTAKGPSGVFIRSVKPDKDDRTSDSIYVFNRNFGANLTVGDEIVLNGKVEEFRSNKDYVYLTEIASPELVEIVSSGNKVKALVIGKDTVKPPTEQYSSLDGGDVFALPNNETLVSVANPTLNPKKFGMDFWESLTGELVTVRKPRVITKPNNFGDTWVVGDWKVTGENKRGGLTMTDKDANPETIVIGSPLDGSNNPKDTRIGDELSEITGVVTYAFGFYRILPTTAITVKKAIEPKLPGATSLVSSEKCDGITFGAYNVENLWVGSKHLPDIAAHIVTYMKSPDLIFVQEVQDNNGPTNDAVVSANETLATLAAAIATAGGPEYTFSEVAPSDDKDGGAPGGNIRVAYLYKPSLIRLYKSNPGMAMDANEVLPGPTLKYNPGRIDPANEAWTSSRKPLVAQWEIIGNGKGGNKGTFFTVNVHFGSKGGSSSLHGDARPPVNGGVEDRLVQAQLTANFIKAILDQDRNAKVITAGDFNEFSFVEPLEQYVKISGLKDLDQVAKIKDEERYTYQFDMNTQQLDHMYISKSLEKKAKYEHIHINTWEIGAAQISDHDPSVAKLDVCA</sequence>
<name>A0A6A6V3T7_9PLEO</name>
<evidence type="ECO:0000259" key="2">
    <source>
        <dbReference type="Pfam" id="PF03372"/>
    </source>
</evidence>